<evidence type="ECO:0000313" key="2">
    <source>
        <dbReference type="EMBL" id="OGG47316.1"/>
    </source>
</evidence>
<protein>
    <submittedName>
        <fullName evidence="2">Uncharacterized protein</fullName>
    </submittedName>
</protein>
<evidence type="ECO:0000313" key="3">
    <source>
        <dbReference type="Proteomes" id="UP000178344"/>
    </source>
</evidence>
<sequence length="401" mass="44948">MNDVMTAVPVNGANVSPLSIQPNCFDLSYRMGGGKAGVEFREGISVANGVPRSVFVGDKTTGGIEEYLRLDTASPPKIYNDGRMLRCALKLERDPTKPHIKHRSLVTSSTTDEVYVKISTGNRAIKSSKVMHGILAPNNRQPLIGGMVKSKAGNVVSYEGLWRLSKGDVVHVVFVDGSVYRVSFVKDKLTAVPDPEKFAKLKAEAEAEAQRRQAAIETAVRVAAEAQEQERVLDEQRRAERQEKAWEAYIQNELKLEEKSPALERIYFERVLNDCPFAEMRKRVCEKVMADGVEHLRALDVLTPKDVYIAHTMLTAAEHIDKLDDVAREMRKLEVNLPKSVMGRLPKEPEDPDTLQAREEARRKRVKNVAARRARDQERHATIASRPRPGESAQNYGRKGR</sequence>
<dbReference type="EMBL" id="MFKQ01000013">
    <property type="protein sequence ID" value="OGG47316.1"/>
    <property type="molecule type" value="Genomic_DNA"/>
</dbReference>
<reference evidence="2 3" key="1">
    <citation type="journal article" date="2016" name="Nat. Commun.">
        <title>Thousands of microbial genomes shed light on interconnected biogeochemical processes in an aquifer system.</title>
        <authorList>
            <person name="Anantharaman K."/>
            <person name="Brown C.T."/>
            <person name="Hug L.A."/>
            <person name="Sharon I."/>
            <person name="Castelle C.J."/>
            <person name="Probst A.J."/>
            <person name="Thomas B.C."/>
            <person name="Singh A."/>
            <person name="Wilkins M.J."/>
            <person name="Karaoz U."/>
            <person name="Brodie E.L."/>
            <person name="Williams K.H."/>
            <person name="Hubbard S.S."/>
            <person name="Banfield J.F."/>
        </authorList>
    </citation>
    <scope>NUCLEOTIDE SEQUENCE [LARGE SCALE GENOMIC DNA]</scope>
</reference>
<dbReference type="Proteomes" id="UP000178344">
    <property type="component" value="Unassembled WGS sequence"/>
</dbReference>
<proteinExistence type="predicted"/>
<gene>
    <name evidence="2" type="ORF">A2671_01380</name>
</gene>
<accession>A0A1F6CDS5</accession>
<dbReference type="AlphaFoldDB" id="A0A1F6CDS5"/>
<feature type="region of interest" description="Disordered" evidence="1">
    <location>
        <begin position="341"/>
        <end position="401"/>
    </location>
</feature>
<name>A0A1F6CDS5_9BACT</name>
<feature type="compositionally biased region" description="Basic residues" evidence="1">
    <location>
        <begin position="363"/>
        <end position="372"/>
    </location>
</feature>
<comment type="caution">
    <text evidence="2">The sequence shown here is derived from an EMBL/GenBank/DDBJ whole genome shotgun (WGS) entry which is preliminary data.</text>
</comment>
<evidence type="ECO:0000256" key="1">
    <source>
        <dbReference type="SAM" id="MobiDB-lite"/>
    </source>
</evidence>
<organism evidence="2 3">
    <name type="scientific">Candidatus Kaiserbacteria bacterium RIFCSPHIGHO2_01_FULL_49_13</name>
    <dbReference type="NCBI Taxonomy" id="1798477"/>
    <lineage>
        <taxon>Bacteria</taxon>
        <taxon>Candidatus Kaiseribacteriota</taxon>
    </lineage>
</organism>